<comment type="caution">
    <text evidence="1">The sequence shown here is derived from an EMBL/GenBank/DDBJ whole genome shotgun (WGS) entry which is preliminary data.</text>
</comment>
<name>A0ACC0BT30_CATRO</name>
<dbReference type="Proteomes" id="UP001060085">
    <property type="component" value="Linkage Group LG02"/>
</dbReference>
<protein>
    <submittedName>
        <fullName evidence="1">Uncharacterized protein</fullName>
    </submittedName>
</protein>
<organism evidence="1 2">
    <name type="scientific">Catharanthus roseus</name>
    <name type="common">Madagascar periwinkle</name>
    <name type="synonym">Vinca rosea</name>
    <dbReference type="NCBI Taxonomy" id="4058"/>
    <lineage>
        <taxon>Eukaryota</taxon>
        <taxon>Viridiplantae</taxon>
        <taxon>Streptophyta</taxon>
        <taxon>Embryophyta</taxon>
        <taxon>Tracheophyta</taxon>
        <taxon>Spermatophyta</taxon>
        <taxon>Magnoliopsida</taxon>
        <taxon>eudicotyledons</taxon>
        <taxon>Gunneridae</taxon>
        <taxon>Pentapetalae</taxon>
        <taxon>asterids</taxon>
        <taxon>lamiids</taxon>
        <taxon>Gentianales</taxon>
        <taxon>Apocynaceae</taxon>
        <taxon>Rauvolfioideae</taxon>
        <taxon>Vinceae</taxon>
        <taxon>Catharanthinae</taxon>
        <taxon>Catharanthus</taxon>
    </lineage>
</organism>
<evidence type="ECO:0000313" key="2">
    <source>
        <dbReference type="Proteomes" id="UP001060085"/>
    </source>
</evidence>
<dbReference type="EMBL" id="CM044702">
    <property type="protein sequence ID" value="KAI5675829.1"/>
    <property type="molecule type" value="Genomic_DNA"/>
</dbReference>
<gene>
    <name evidence="1" type="ORF">M9H77_06779</name>
</gene>
<evidence type="ECO:0000313" key="1">
    <source>
        <dbReference type="EMBL" id="KAI5675829.1"/>
    </source>
</evidence>
<sequence>MSTMRWNASFSDLPLQKGGQDKPRTLKRGFSLFDIIPKIWPLGGLWWSINTTKNYHTKINIIFPTKSQTTKLTKSRDNVRIVEAKRTKSARNFGGAEELNFLAEDD</sequence>
<proteinExistence type="predicted"/>
<accession>A0ACC0BT30</accession>
<keyword evidence="2" id="KW-1185">Reference proteome</keyword>
<reference evidence="2" key="1">
    <citation type="journal article" date="2023" name="Nat. Plants">
        <title>Single-cell RNA sequencing provides a high-resolution roadmap for understanding the multicellular compartmentation of specialized metabolism.</title>
        <authorList>
            <person name="Sun S."/>
            <person name="Shen X."/>
            <person name="Li Y."/>
            <person name="Li Y."/>
            <person name="Wang S."/>
            <person name="Li R."/>
            <person name="Zhang H."/>
            <person name="Shen G."/>
            <person name="Guo B."/>
            <person name="Wei J."/>
            <person name="Xu J."/>
            <person name="St-Pierre B."/>
            <person name="Chen S."/>
            <person name="Sun C."/>
        </authorList>
    </citation>
    <scope>NUCLEOTIDE SEQUENCE [LARGE SCALE GENOMIC DNA]</scope>
</reference>